<dbReference type="InterPro" id="IPR040452">
    <property type="entry name" value="SfsA_C"/>
</dbReference>
<dbReference type="PANTHER" id="PTHR30545:SF2">
    <property type="entry name" value="SUGAR FERMENTATION STIMULATION PROTEIN A"/>
    <property type="match status" value="1"/>
</dbReference>
<evidence type="ECO:0000256" key="1">
    <source>
        <dbReference type="HAMAP-Rule" id="MF_00095"/>
    </source>
</evidence>
<keyword evidence="5" id="KW-1185">Reference proteome</keyword>
<gene>
    <name evidence="1 4" type="primary">sfsA</name>
    <name evidence="4" type="ORF">F3S47_15160</name>
</gene>
<evidence type="ECO:0000313" key="5">
    <source>
        <dbReference type="Proteomes" id="UP000326554"/>
    </source>
</evidence>
<reference evidence="4 5" key="1">
    <citation type="submission" date="2019-09" db="EMBL/GenBank/DDBJ databases">
        <authorList>
            <person name="Park J.-S."/>
            <person name="Choi H.-J."/>
        </authorList>
    </citation>
    <scope>NUCLEOTIDE SEQUENCE [LARGE SCALE GENOMIC DNA]</scope>
    <source>
        <strain evidence="4 5">176SS1-4</strain>
    </source>
</reference>
<dbReference type="HAMAP" id="MF_00095">
    <property type="entry name" value="SfsA"/>
    <property type="match status" value="1"/>
</dbReference>
<dbReference type="RefSeq" id="WP_150446118.1">
    <property type="nucleotide sequence ID" value="NZ_VYQE01000004.1"/>
</dbReference>
<dbReference type="GO" id="GO:0003677">
    <property type="term" value="F:DNA binding"/>
    <property type="evidence" value="ECO:0007669"/>
    <property type="project" value="InterPro"/>
</dbReference>
<dbReference type="PANTHER" id="PTHR30545">
    <property type="entry name" value="SUGAR FERMENTATION STIMULATION PROTEIN A"/>
    <property type="match status" value="1"/>
</dbReference>
<accession>A0A5J5GFU8</accession>
<dbReference type="Pfam" id="PF17746">
    <property type="entry name" value="SfsA_N"/>
    <property type="match status" value="1"/>
</dbReference>
<dbReference type="Gene3D" id="3.40.1350.60">
    <property type="match status" value="1"/>
</dbReference>
<dbReference type="EMBL" id="VYQE01000004">
    <property type="protein sequence ID" value="KAA9007099.1"/>
    <property type="molecule type" value="Genomic_DNA"/>
</dbReference>
<feature type="domain" description="SfsA N-terminal OB" evidence="3">
    <location>
        <begin position="13"/>
        <end position="80"/>
    </location>
</feature>
<comment type="caution">
    <text evidence="4">The sequence shown here is derived from an EMBL/GenBank/DDBJ whole genome shotgun (WGS) entry which is preliminary data.</text>
</comment>
<feature type="domain" description="Sugar fermentation stimulation protein C-terminal" evidence="2">
    <location>
        <begin position="84"/>
        <end position="220"/>
    </location>
</feature>
<name>A0A5J5GFU8_9RHOB</name>
<evidence type="ECO:0000259" key="2">
    <source>
        <dbReference type="Pfam" id="PF03749"/>
    </source>
</evidence>
<proteinExistence type="inferred from homology"/>
<comment type="similarity">
    <text evidence="1">Belongs to the SfsA family.</text>
</comment>
<dbReference type="Pfam" id="PF03749">
    <property type="entry name" value="SfsA"/>
    <property type="match status" value="1"/>
</dbReference>
<dbReference type="AlphaFoldDB" id="A0A5J5GFU8"/>
<evidence type="ECO:0000313" key="4">
    <source>
        <dbReference type="EMBL" id="KAA9007099.1"/>
    </source>
</evidence>
<dbReference type="NCBIfam" id="TIGR00230">
    <property type="entry name" value="sfsA"/>
    <property type="match status" value="1"/>
</dbReference>
<organism evidence="4 5">
    <name type="scientific">Histidinibacterium aquaticum</name>
    <dbReference type="NCBI Taxonomy" id="2613962"/>
    <lineage>
        <taxon>Bacteria</taxon>
        <taxon>Pseudomonadati</taxon>
        <taxon>Pseudomonadota</taxon>
        <taxon>Alphaproteobacteria</taxon>
        <taxon>Rhodobacterales</taxon>
        <taxon>Paracoccaceae</taxon>
        <taxon>Histidinibacterium</taxon>
    </lineage>
</organism>
<dbReference type="Proteomes" id="UP000326554">
    <property type="component" value="Unassembled WGS sequence"/>
</dbReference>
<dbReference type="InterPro" id="IPR005224">
    <property type="entry name" value="SfsA"/>
</dbReference>
<dbReference type="InterPro" id="IPR041465">
    <property type="entry name" value="SfsA_N"/>
</dbReference>
<dbReference type="CDD" id="cd22359">
    <property type="entry name" value="SfsA-like_bacterial"/>
    <property type="match status" value="1"/>
</dbReference>
<protein>
    <recommendedName>
        <fullName evidence="1">Sugar fermentation stimulation protein homolog</fullName>
    </recommendedName>
</protein>
<sequence>MRFSTPLVPGRLVRRYMRFLADVELESGEVVKAHCPNPGAMTGLKDPGLRVWLERNDDPKKKLDWGWRLCELPDGHWAGIDTAVPNRVVGEALAARAVPELGEYDAVRPEVRYGTRSRVDYLLEGAGRTYVEVKNVHLRREGDWAEFPDSVTARGTRHLKDLADMVAQGHRAVMLYLVQRTDCARFRLAPDIDPAYAAAFDAARAAGVEMLCYGTRIDVEGVSFGEALPVDRAPQAGGLAVPGQSA</sequence>
<evidence type="ECO:0000259" key="3">
    <source>
        <dbReference type="Pfam" id="PF17746"/>
    </source>
</evidence>
<dbReference type="Gene3D" id="2.40.50.580">
    <property type="match status" value="1"/>
</dbReference>